<dbReference type="SUPFAM" id="SSF48371">
    <property type="entry name" value="ARM repeat"/>
    <property type="match status" value="1"/>
</dbReference>
<keyword evidence="3" id="KW-0677">Repeat</keyword>
<dbReference type="GO" id="GO:0005737">
    <property type="term" value="C:cytoplasm"/>
    <property type="evidence" value="ECO:0007669"/>
    <property type="project" value="UniProtKB-SubCell"/>
</dbReference>
<dbReference type="EMBL" id="JBCGBO010000005">
    <property type="protein sequence ID" value="KAK9200691.1"/>
    <property type="molecule type" value="Genomic_DNA"/>
</dbReference>
<evidence type="ECO:0000256" key="4">
    <source>
        <dbReference type="ARBA" id="ARBA00022845"/>
    </source>
</evidence>
<dbReference type="SMART" id="SM00025">
    <property type="entry name" value="Pumilio"/>
    <property type="match status" value="4"/>
</dbReference>
<accession>A0AAP0QM84</accession>
<dbReference type="InterPro" id="IPR011012">
    <property type="entry name" value="Longin-like_dom_sf"/>
</dbReference>
<keyword evidence="5" id="KW-0694">RNA-binding</keyword>
<dbReference type="GO" id="GO:0006888">
    <property type="term" value="P:endoplasmic reticulum to Golgi vesicle-mediated transport"/>
    <property type="evidence" value="ECO:0007669"/>
    <property type="project" value="InterPro"/>
</dbReference>
<dbReference type="PANTHER" id="PTHR12537:SF137">
    <property type="entry name" value="PUMILIO HOMOLOG 16-RELATED"/>
    <property type="match status" value="1"/>
</dbReference>
<dbReference type="GO" id="GO:0006417">
    <property type="term" value="P:regulation of translation"/>
    <property type="evidence" value="ECO:0007669"/>
    <property type="project" value="UniProtKB-KW"/>
</dbReference>
<evidence type="ECO:0000313" key="9">
    <source>
        <dbReference type="Proteomes" id="UP001428341"/>
    </source>
</evidence>
<evidence type="ECO:0000256" key="1">
    <source>
        <dbReference type="ARBA" id="ARBA00004496"/>
    </source>
</evidence>
<feature type="repeat" description="Pumilio" evidence="6">
    <location>
        <begin position="353"/>
        <end position="395"/>
    </location>
</feature>
<dbReference type="SUPFAM" id="SSF64356">
    <property type="entry name" value="SNARE-like"/>
    <property type="match status" value="1"/>
</dbReference>
<dbReference type="InterPro" id="IPR011989">
    <property type="entry name" value="ARM-like"/>
</dbReference>
<comment type="caution">
    <text evidence="8">The sequence shown here is derived from an EMBL/GenBank/DDBJ whole genome shotgun (WGS) entry which is preliminary data.</text>
</comment>
<feature type="domain" description="PUM-HD" evidence="7">
    <location>
        <begin position="69"/>
        <end position="420"/>
    </location>
</feature>
<gene>
    <name evidence="8" type="ORF">WN944_015889</name>
</gene>
<evidence type="ECO:0000313" key="8">
    <source>
        <dbReference type="EMBL" id="KAK9200691.1"/>
    </source>
</evidence>
<dbReference type="CDD" id="cd14825">
    <property type="entry name" value="TRAPPC2_sedlin"/>
    <property type="match status" value="1"/>
</dbReference>
<name>A0AAP0QM84_9ROSI</name>
<dbReference type="Gene3D" id="1.25.10.10">
    <property type="entry name" value="Leucine-rich Repeat Variant"/>
    <property type="match status" value="1"/>
</dbReference>
<dbReference type="PROSITE" id="PS50302">
    <property type="entry name" value="PUM"/>
    <property type="match status" value="1"/>
</dbReference>
<dbReference type="GO" id="GO:0003729">
    <property type="term" value="F:mRNA binding"/>
    <property type="evidence" value="ECO:0007669"/>
    <property type="project" value="TreeGrafter"/>
</dbReference>
<protein>
    <recommendedName>
        <fullName evidence="7">PUM-HD domain-containing protein</fullName>
    </recommendedName>
</protein>
<dbReference type="InterPro" id="IPR006722">
    <property type="entry name" value="Sedlin"/>
</dbReference>
<dbReference type="Pfam" id="PF22493">
    <property type="entry name" value="PUF_NOP9"/>
    <property type="match status" value="1"/>
</dbReference>
<dbReference type="Proteomes" id="UP001428341">
    <property type="component" value="Unassembled WGS sequence"/>
</dbReference>
<organism evidence="8 9">
    <name type="scientific">Citrus x changshan-huyou</name>
    <dbReference type="NCBI Taxonomy" id="2935761"/>
    <lineage>
        <taxon>Eukaryota</taxon>
        <taxon>Viridiplantae</taxon>
        <taxon>Streptophyta</taxon>
        <taxon>Embryophyta</taxon>
        <taxon>Tracheophyta</taxon>
        <taxon>Spermatophyta</taxon>
        <taxon>Magnoliopsida</taxon>
        <taxon>eudicotyledons</taxon>
        <taxon>Gunneridae</taxon>
        <taxon>Pentapetalae</taxon>
        <taxon>rosids</taxon>
        <taxon>malvids</taxon>
        <taxon>Sapindales</taxon>
        <taxon>Rutaceae</taxon>
        <taxon>Aurantioideae</taxon>
        <taxon>Citrus</taxon>
    </lineage>
</organism>
<evidence type="ECO:0000259" key="7">
    <source>
        <dbReference type="PROSITE" id="PS50303"/>
    </source>
</evidence>
<evidence type="ECO:0000256" key="5">
    <source>
        <dbReference type="ARBA" id="ARBA00022884"/>
    </source>
</evidence>
<keyword evidence="9" id="KW-1185">Reference proteome</keyword>
<dbReference type="AlphaFoldDB" id="A0AAP0QM84"/>
<reference evidence="8 9" key="1">
    <citation type="submission" date="2024-05" db="EMBL/GenBank/DDBJ databases">
        <title>Haplotype-resolved chromosome-level genome assembly of Huyou (Citrus changshanensis).</title>
        <authorList>
            <person name="Miao C."/>
            <person name="Chen W."/>
            <person name="Wu Y."/>
            <person name="Wang L."/>
            <person name="Zhao S."/>
            <person name="Grierson D."/>
            <person name="Xu C."/>
            <person name="Chen K."/>
        </authorList>
    </citation>
    <scope>NUCLEOTIDE SEQUENCE [LARGE SCALE GENOMIC DNA]</scope>
    <source>
        <strain evidence="8">01-14</strain>
        <tissue evidence="8">Leaf</tissue>
    </source>
</reference>
<dbReference type="InterPro" id="IPR016024">
    <property type="entry name" value="ARM-type_fold"/>
</dbReference>
<dbReference type="PANTHER" id="PTHR12537">
    <property type="entry name" value="RNA BINDING PROTEIN PUMILIO-RELATED"/>
    <property type="match status" value="1"/>
</dbReference>
<sequence>METSRTHPVSETQLNNLSLSFENLQVNDPSYSSFDEIHPSPVPVPLYPQSTWAVPSLSGRSTVPNLSGTSNPQYETITSSNFQTPLGFQANPFQHCANSGILLLAQDEQGSQYLQEKLTSGNSRFLDKVFNVVSEFTFQIICNQYARFVFGKFIETCNEDQLLRITLQITSQDQLFVQASVDKFGSSSIRKLMKAVANRPPLLDLVMKALKRLFRLLMMTKPGSSVVLQCLEQIYQHNNKNDFIYQAALEHCLYLACHEQGCINLNNFIDEMKGPRRKQILYLISVNAASLSRNFSGNYVVQHVLELEDPYLIETICFSLRGHYIDLSLTKCGSFVVQNCLKYRITVNYIVEEFLLNSDQIFRVACDKYGNYVIQTALIETMRPNSLHLHQRLVTKLRQNLDSLRFGYGKHLKPSFSVAGTTASPPISTATRQLNEIPIYEAEVGSAAKREDAAQLHQFILHAALDIVQDLAWTTSAMFLKAIDRFNDLVVSVYVTAGHILRTSTQINAMTFLLNDDGIKSFFQEVHELYIKILLNPLYLPGSRITSSHFDTKVRALARKYL</sequence>
<keyword evidence="2" id="KW-0963">Cytoplasm</keyword>
<proteinExistence type="predicted"/>
<keyword evidence="4" id="KW-0810">Translation regulation</keyword>
<dbReference type="PROSITE" id="PS50303">
    <property type="entry name" value="PUM_HD"/>
    <property type="match status" value="1"/>
</dbReference>
<evidence type="ECO:0000256" key="2">
    <source>
        <dbReference type="ARBA" id="ARBA00022490"/>
    </source>
</evidence>
<comment type="subcellular location">
    <subcellularLocation>
        <location evidence="1">Cytoplasm</location>
    </subcellularLocation>
</comment>
<dbReference type="InterPro" id="IPR001313">
    <property type="entry name" value="Pumilio_RNA-bd_rpt"/>
</dbReference>
<dbReference type="Gene3D" id="3.30.450.70">
    <property type="match status" value="1"/>
</dbReference>
<dbReference type="Pfam" id="PF04628">
    <property type="entry name" value="Sedlin_N"/>
    <property type="match status" value="1"/>
</dbReference>
<evidence type="ECO:0000256" key="3">
    <source>
        <dbReference type="ARBA" id="ARBA00022737"/>
    </source>
</evidence>
<dbReference type="InterPro" id="IPR033133">
    <property type="entry name" value="PUM-HD"/>
</dbReference>
<evidence type="ECO:0000256" key="6">
    <source>
        <dbReference type="PROSITE-ProRule" id="PRU00317"/>
    </source>
</evidence>